<evidence type="ECO:0000313" key="2">
    <source>
        <dbReference type="Proteomes" id="UP000783863"/>
    </source>
</evidence>
<proteinExistence type="predicted"/>
<dbReference type="AlphaFoldDB" id="A0A8J7YJS6"/>
<dbReference type="RefSeq" id="WP_220589119.1">
    <property type="nucleotide sequence ID" value="NZ_RKLQ01000002.1"/>
</dbReference>
<keyword evidence="2" id="KW-1185">Reference proteome</keyword>
<dbReference type="Pfam" id="PF25947">
    <property type="entry name" value="WHD_halo_double"/>
    <property type="match status" value="1"/>
</dbReference>
<dbReference type="InterPro" id="IPR058821">
    <property type="entry name" value="Double_WHD-containing_halo"/>
</dbReference>
<sequence length="160" mass="18088">MRYKVVPAPRSVAFLRDVQSALPLVPGSVDDCCARILDRTDLGARDDAREYLTFVQALGLATESDRGYSQVHDGPADGELGAQFRENILGAQETLQALEDGPQTPAECFEAIRESVPRWEREHVTDWEAEWRERSERLLGWAVEFGLVRRQSGEYRLLDP</sequence>
<evidence type="ECO:0000313" key="1">
    <source>
        <dbReference type="EMBL" id="MBX0304923.1"/>
    </source>
</evidence>
<reference evidence="1" key="1">
    <citation type="submission" date="2021-06" db="EMBL/GenBank/DDBJ databases">
        <title>Halomicroarcula sp. F24A a new haloarchaeum isolated from saline soil.</title>
        <authorList>
            <person name="Duran-Viseras A."/>
            <person name="Sanchez-Porro C."/>
            <person name="Ventosa A."/>
        </authorList>
    </citation>
    <scope>NUCLEOTIDE SEQUENCE</scope>
    <source>
        <strain evidence="1">F24A</strain>
    </source>
</reference>
<dbReference type="EMBL" id="RKLQ01000002">
    <property type="protein sequence ID" value="MBX0304923.1"/>
    <property type="molecule type" value="Genomic_DNA"/>
</dbReference>
<name>A0A8J7YJS6_9EURY</name>
<gene>
    <name evidence="1" type="ORF">EGD98_14725</name>
</gene>
<protein>
    <submittedName>
        <fullName evidence="1">Uncharacterized protein</fullName>
    </submittedName>
</protein>
<accession>A0A8J7YJS6</accession>
<comment type="caution">
    <text evidence="1">The sequence shown here is derived from an EMBL/GenBank/DDBJ whole genome shotgun (WGS) entry which is preliminary data.</text>
</comment>
<dbReference type="Proteomes" id="UP000783863">
    <property type="component" value="Unassembled WGS sequence"/>
</dbReference>
<organism evidence="1 2">
    <name type="scientific">Haloarcula salinisoli</name>
    <dbReference type="NCBI Taxonomy" id="2487746"/>
    <lineage>
        <taxon>Archaea</taxon>
        <taxon>Methanobacteriati</taxon>
        <taxon>Methanobacteriota</taxon>
        <taxon>Stenosarchaea group</taxon>
        <taxon>Halobacteria</taxon>
        <taxon>Halobacteriales</taxon>
        <taxon>Haloarculaceae</taxon>
        <taxon>Haloarcula</taxon>
    </lineage>
</organism>